<reference evidence="7 8" key="1">
    <citation type="submission" date="2018-08" db="EMBL/GenBank/DDBJ databases">
        <title>Chitinophaga sp. K20C18050901, a novel bacterium isolated from forest soil.</title>
        <authorList>
            <person name="Wang C."/>
        </authorList>
    </citation>
    <scope>NUCLEOTIDE SEQUENCE [LARGE SCALE GENOMIC DNA]</scope>
    <source>
        <strain evidence="7 8">K20C18050901</strain>
    </source>
</reference>
<accession>A0A3E1P7I3</accession>
<name>A0A3E1P7I3_9BACT</name>
<dbReference type="InterPro" id="IPR010432">
    <property type="entry name" value="RDD"/>
</dbReference>
<evidence type="ECO:0000259" key="6">
    <source>
        <dbReference type="Pfam" id="PF06271"/>
    </source>
</evidence>
<dbReference type="EMBL" id="QTJV01000001">
    <property type="protein sequence ID" value="RFM36159.1"/>
    <property type="molecule type" value="Genomic_DNA"/>
</dbReference>
<dbReference type="AlphaFoldDB" id="A0A3E1P7I3"/>
<feature type="transmembrane region" description="Helical" evidence="5">
    <location>
        <begin position="25"/>
        <end position="46"/>
    </location>
</feature>
<dbReference type="OrthoDB" id="9814143at2"/>
<feature type="transmembrane region" description="Helical" evidence="5">
    <location>
        <begin position="58"/>
        <end position="75"/>
    </location>
</feature>
<sequence>MANVKIPTSFNIELEFETANILVRFLAWIIDLLIRIAFGIAIYVTFSRMHLAGNTATVMYILFCALPISLYYLLFEITMNGQSPGKMMLGIKVRSLNGSKPSISQHLIRWLFRLLEAPWGIFFLNGAVPIITMIRSRYDQRLGDVVAGTIVVNTKNKTSIQDTIYRDMSSLNYEPHFPQILRLSDRDMNKIKTLMDQAIKSGNQDLIARVAERVKEVLGIETEMGHFQFLETVLNDYNYYTTR</sequence>
<feature type="domain" description="RDD" evidence="6">
    <location>
        <begin position="19"/>
        <end position="148"/>
    </location>
</feature>
<keyword evidence="2 5" id="KW-0812">Transmembrane</keyword>
<dbReference type="PANTHER" id="PTHR38480:SF1">
    <property type="entry name" value="SLR0254 PROTEIN"/>
    <property type="match status" value="1"/>
</dbReference>
<evidence type="ECO:0000256" key="5">
    <source>
        <dbReference type="SAM" id="Phobius"/>
    </source>
</evidence>
<evidence type="ECO:0000256" key="2">
    <source>
        <dbReference type="ARBA" id="ARBA00022692"/>
    </source>
</evidence>
<evidence type="ECO:0000256" key="4">
    <source>
        <dbReference type="ARBA" id="ARBA00023136"/>
    </source>
</evidence>
<proteinExistence type="predicted"/>
<dbReference type="PANTHER" id="PTHR38480">
    <property type="entry name" value="SLR0254 PROTEIN"/>
    <property type="match status" value="1"/>
</dbReference>
<feature type="transmembrane region" description="Helical" evidence="5">
    <location>
        <begin position="117"/>
        <end position="134"/>
    </location>
</feature>
<gene>
    <name evidence="7" type="ORF">DXN04_01200</name>
</gene>
<protein>
    <submittedName>
        <fullName evidence="7">RDD family protein</fullName>
    </submittedName>
</protein>
<evidence type="ECO:0000313" key="7">
    <source>
        <dbReference type="EMBL" id="RFM36159.1"/>
    </source>
</evidence>
<keyword evidence="4 5" id="KW-0472">Membrane</keyword>
<comment type="caution">
    <text evidence="7">The sequence shown here is derived from an EMBL/GenBank/DDBJ whole genome shotgun (WGS) entry which is preliminary data.</text>
</comment>
<organism evidence="7 8">
    <name type="scientific">Chitinophaga silvisoli</name>
    <dbReference type="NCBI Taxonomy" id="2291814"/>
    <lineage>
        <taxon>Bacteria</taxon>
        <taxon>Pseudomonadati</taxon>
        <taxon>Bacteroidota</taxon>
        <taxon>Chitinophagia</taxon>
        <taxon>Chitinophagales</taxon>
        <taxon>Chitinophagaceae</taxon>
        <taxon>Chitinophaga</taxon>
    </lineage>
</organism>
<keyword evidence="8" id="KW-1185">Reference proteome</keyword>
<evidence type="ECO:0000256" key="1">
    <source>
        <dbReference type="ARBA" id="ARBA00004141"/>
    </source>
</evidence>
<evidence type="ECO:0000313" key="8">
    <source>
        <dbReference type="Proteomes" id="UP000261174"/>
    </source>
</evidence>
<dbReference type="RefSeq" id="WP_116851489.1">
    <property type="nucleotide sequence ID" value="NZ_QTJV01000001.1"/>
</dbReference>
<dbReference type="GO" id="GO:0016020">
    <property type="term" value="C:membrane"/>
    <property type="evidence" value="ECO:0007669"/>
    <property type="project" value="UniProtKB-SubCell"/>
</dbReference>
<dbReference type="Proteomes" id="UP000261174">
    <property type="component" value="Unassembled WGS sequence"/>
</dbReference>
<evidence type="ECO:0000256" key="3">
    <source>
        <dbReference type="ARBA" id="ARBA00022989"/>
    </source>
</evidence>
<dbReference type="Pfam" id="PF06271">
    <property type="entry name" value="RDD"/>
    <property type="match status" value="1"/>
</dbReference>
<comment type="subcellular location">
    <subcellularLocation>
        <location evidence="1">Membrane</location>
        <topology evidence="1">Multi-pass membrane protein</topology>
    </subcellularLocation>
</comment>
<keyword evidence="3 5" id="KW-1133">Transmembrane helix</keyword>